<name>A0A0V0RG55_9BILA</name>
<sequence>MVDRSPLSRGEAAFPALANACCAMRPPFSVRSSTAVTGHYWTDTLERPVLIPHPILAGTSSPILDNFFQHSIVGLVKPLILREEKKKPNPHSPFSTGSSCFLIHFLYELVQQFLPHCDQSKKKKKKPKK</sequence>
<evidence type="ECO:0000313" key="2">
    <source>
        <dbReference type="Proteomes" id="UP000054630"/>
    </source>
</evidence>
<organism evidence="1 2">
    <name type="scientific">Trichinella nelsoni</name>
    <dbReference type="NCBI Taxonomy" id="6336"/>
    <lineage>
        <taxon>Eukaryota</taxon>
        <taxon>Metazoa</taxon>
        <taxon>Ecdysozoa</taxon>
        <taxon>Nematoda</taxon>
        <taxon>Enoplea</taxon>
        <taxon>Dorylaimia</taxon>
        <taxon>Trichinellida</taxon>
        <taxon>Trichinellidae</taxon>
        <taxon>Trichinella</taxon>
    </lineage>
</organism>
<proteinExistence type="predicted"/>
<reference evidence="1 2" key="1">
    <citation type="submission" date="2015-01" db="EMBL/GenBank/DDBJ databases">
        <title>Evolution of Trichinella species and genotypes.</title>
        <authorList>
            <person name="Korhonen P.K."/>
            <person name="Edoardo P."/>
            <person name="Giuseppe L.R."/>
            <person name="Gasser R.B."/>
        </authorList>
    </citation>
    <scope>NUCLEOTIDE SEQUENCE [LARGE SCALE GENOMIC DNA]</scope>
    <source>
        <strain evidence="1">ISS37</strain>
    </source>
</reference>
<gene>
    <name evidence="1" type="ORF">T07_14165</name>
</gene>
<dbReference type="Proteomes" id="UP000054630">
    <property type="component" value="Unassembled WGS sequence"/>
</dbReference>
<accession>A0A0V0RG55</accession>
<comment type="caution">
    <text evidence="1">The sequence shown here is derived from an EMBL/GenBank/DDBJ whole genome shotgun (WGS) entry which is preliminary data.</text>
</comment>
<dbReference type="AlphaFoldDB" id="A0A0V0RG55"/>
<evidence type="ECO:0000313" key="1">
    <source>
        <dbReference type="EMBL" id="KRX13447.1"/>
    </source>
</evidence>
<dbReference type="EMBL" id="JYDL01000200">
    <property type="protein sequence ID" value="KRX13447.1"/>
    <property type="molecule type" value="Genomic_DNA"/>
</dbReference>
<keyword evidence="2" id="KW-1185">Reference proteome</keyword>
<dbReference type="OrthoDB" id="10361561at2759"/>
<protein>
    <submittedName>
        <fullName evidence="1">Uncharacterized protein</fullName>
    </submittedName>
</protein>